<dbReference type="Pfam" id="PF02594">
    <property type="entry name" value="DUF167"/>
    <property type="match status" value="1"/>
</dbReference>
<dbReference type="Proteomes" id="UP000199648">
    <property type="component" value="Unassembled WGS sequence"/>
</dbReference>
<dbReference type="STRING" id="415747.SAMN03097708_02229"/>
<dbReference type="OrthoDB" id="9800587at2"/>
<reference evidence="4 5" key="1">
    <citation type="submission" date="2016-10" db="EMBL/GenBank/DDBJ databases">
        <authorList>
            <person name="de Groot N.N."/>
        </authorList>
    </citation>
    <scope>NUCLEOTIDE SEQUENCE [LARGE SCALE GENOMIC DNA]</scope>
    <source>
        <strain evidence="4 5">HLD2</strain>
    </source>
</reference>
<evidence type="ECO:0000313" key="5">
    <source>
        <dbReference type="Proteomes" id="UP000199648"/>
    </source>
</evidence>
<proteinExistence type="inferred from homology"/>
<comment type="similarity">
    <text evidence="1 2">Belongs to the UPF0235 family.</text>
</comment>
<dbReference type="HAMAP" id="MF_00634">
    <property type="entry name" value="UPF0235"/>
    <property type="match status" value="1"/>
</dbReference>
<dbReference type="PANTHER" id="PTHR13420">
    <property type="entry name" value="UPF0235 PROTEIN C15ORF40"/>
    <property type="match status" value="1"/>
</dbReference>
<dbReference type="RefSeq" id="WP_092996855.1">
    <property type="nucleotide sequence ID" value="NZ_FMWD01000006.1"/>
</dbReference>
<dbReference type="InterPro" id="IPR036591">
    <property type="entry name" value="YggU-like_sf"/>
</dbReference>
<accession>A0A1G5QKR6</accession>
<dbReference type="Gene3D" id="3.30.1200.10">
    <property type="entry name" value="YggU-like"/>
    <property type="match status" value="1"/>
</dbReference>
<dbReference type="SUPFAM" id="SSF69786">
    <property type="entry name" value="YggU-like"/>
    <property type="match status" value="1"/>
</dbReference>
<organism evidence="4 5">
    <name type="scientific">Thiohalomonas denitrificans</name>
    <dbReference type="NCBI Taxonomy" id="415747"/>
    <lineage>
        <taxon>Bacteria</taxon>
        <taxon>Pseudomonadati</taxon>
        <taxon>Pseudomonadota</taxon>
        <taxon>Gammaproteobacteria</taxon>
        <taxon>Thiohalomonadales</taxon>
        <taxon>Thiohalomonadaceae</taxon>
        <taxon>Thiohalomonas</taxon>
    </lineage>
</organism>
<evidence type="ECO:0000313" key="4">
    <source>
        <dbReference type="EMBL" id="SCZ61921.1"/>
    </source>
</evidence>
<name>A0A1G5QKR6_9GAMM</name>
<dbReference type="SMART" id="SM01152">
    <property type="entry name" value="DUF167"/>
    <property type="match status" value="1"/>
</dbReference>
<dbReference type="PANTHER" id="PTHR13420:SF7">
    <property type="entry name" value="UPF0235 PROTEIN C15ORF40"/>
    <property type="match status" value="1"/>
</dbReference>
<protein>
    <recommendedName>
        <fullName evidence="2">UPF0235 protein SAMN03097708_02229</fullName>
    </recommendedName>
</protein>
<dbReference type="NCBIfam" id="TIGR00251">
    <property type="entry name" value="DUF167 family protein"/>
    <property type="match status" value="1"/>
</dbReference>
<dbReference type="EMBL" id="FMWD01000006">
    <property type="protein sequence ID" value="SCZ61921.1"/>
    <property type="molecule type" value="Genomic_DNA"/>
</dbReference>
<sequence length="102" mass="11579">MPAWFEWKGEELLLSLRIQPRARRDEITGPHGGVLKVRITAPPVDGKANAHLLRYLARTFDVNRAQIEMVSGQTGRDKRVRIRSPGQLPESAAIQREPKDRT</sequence>
<keyword evidence="5" id="KW-1185">Reference proteome</keyword>
<evidence type="ECO:0000256" key="3">
    <source>
        <dbReference type="SAM" id="MobiDB-lite"/>
    </source>
</evidence>
<evidence type="ECO:0000256" key="1">
    <source>
        <dbReference type="ARBA" id="ARBA00010364"/>
    </source>
</evidence>
<gene>
    <name evidence="4" type="ORF">SAMN03097708_02229</name>
</gene>
<dbReference type="InterPro" id="IPR003746">
    <property type="entry name" value="DUF167"/>
</dbReference>
<evidence type="ECO:0000256" key="2">
    <source>
        <dbReference type="HAMAP-Rule" id="MF_00634"/>
    </source>
</evidence>
<feature type="region of interest" description="Disordered" evidence="3">
    <location>
        <begin position="71"/>
        <end position="102"/>
    </location>
</feature>
<dbReference type="GO" id="GO:0005737">
    <property type="term" value="C:cytoplasm"/>
    <property type="evidence" value="ECO:0007669"/>
    <property type="project" value="TreeGrafter"/>
</dbReference>
<dbReference type="AlphaFoldDB" id="A0A1G5QKR6"/>